<dbReference type="RefSeq" id="WP_071539174.1">
    <property type="nucleotide sequence ID" value="NZ_CP015016.1"/>
</dbReference>
<dbReference type="AlphaFoldDB" id="A0AAC9IS33"/>
<reference evidence="1" key="1">
    <citation type="journal article" date="2017" name="Appl. Environ. Microbiol.">
        <title>Microdiversification of a pelagic Polynucleobacter species is mainly driven by acquisition of genomic islands from a partially interspecific gene pool.</title>
        <authorList>
            <person name="Hoetzinger M."/>
            <person name="Hahn M.W."/>
            <person name="Jezberova J."/>
            <person name="Schmidt J."/>
            <person name="Koll U."/>
        </authorList>
    </citation>
    <scope>NUCLEOTIDE SEQUENCE</scope>
    <source>
        <strain evidence="1">MWH-RechtKol4</strain>
    </source>
</reference>
<sequence length="62" mass="6935">MTENPIKKTDSGKSAFFDINNKGDSILRLERLKRNSIQLFNAGYIPRDWLVSIAVIIAGARA</sequence>
<accession>A0AAC9IS33</accession>
<evidence type="ECO:0000313" key="2">
    <source>
        <dbReference type="Proteomes" id="UP000182060"/>
    </source>
</evidence>
<proteinExistence type="predicted"/>
<name>A0AAC9IS33_9BURK</name>
<protein>
    <submittedName>
        <fullName evidence="1">Uncharacterized protein</fullName>
    </submittedName>
</protein>
<dbReference type="Proteomes" id="UP000182060">
    <property type="component" value="Chromosome"/>
</dbReference>
<gene>
    <name evidence="1" type="ORF">AOC25_05615</name>
</gene>
<dbReference type="EMBL" id="CP015017">
    <property type="protein sequence ID" value="APC01126.1"/>
    <property type="molecule type" value="Genomic_DNA"/>
</dbReference>
<evidence type="ECO:0000313" key="1">
    <source>
        <dbReference type="EMBL" id="APC01126.1"/>
    </source>
</evidence>
<organism evidence="1 2">
    <name type="scientific">Polynucleobacter asymbioticus</name>
    <dbReference type="NCBI Taxonomy" id="576611"/>
    <lineage>
        <taxon>Bacteria</taxon>
        <taxon>Pseudomonadati</taxon>
        <taxon>Pseudomonadota</taxon>
        <taxon>Betaproteobacteria</taxon>
        <taxon>Burkholderiales</taxon>
        <taxon>Burkholderiaceae</taxon>
        <taxon>Polynucleobacter</taxon>
    </lineage>
</organism>